<evidence type="ECO:0008006" key="5">
    <source>
        <dbReference type="Google" id="ProtNLM"/>
    </source>
</evidence>
<feature type="domain" description="DUF5636" evidence="2">
    <location>
        <begin position="129"/>
        <end position="281"/>
    </location>
</feature>
<evidence type="ECO:0000313" key="3">
    <source>
        <dbReference type="EMBL" id="AKJ03232.1"/>
    </source>
</evidence>
<reference evidence="3 4" key="1">
    <citation type="submission" date="2015-05" db="EMBL/GenBank/DDBJ databases">
        <title>Genome assembly of Archangium gephyra DSM 2261.</title>
        <authorList>
            <person name="Sharma G."/>
            <person name="Subramanian S."/>
        </authorList>
    </citation>
    <scope>NUCLEOTIDE SEQUENCE [LARGE SCALE GENOMIC DNA]</scope>
    <source>
        <strain evidence="3 4">DSM 2261</strain>
    </source>
</reference>
<feature type="domain" description="eCIS core" evidence="1">
    <location>
        <begin position="7"/>
        <end position="52"/>
    </location>
</feature>
<dbReference type="Proteomes" id="UP000035579">
    <property type="component" value="Chromosome"/>
</dbReference>
<proteinExistence type="predicted"/>
<dbReference type="EMBL" id="CP011509">
    <property type="protein sequence ID" value="AKJ03232.1"/>
    <property type="molecule type" value="Genomic_DNA"/>
</dbReference>
<dbReference type="Pfam" id="PF18686">
    <property type="entry name" value="DUF5636"/>
    <property type="match status" value="1"/>
</dbReference>
<dbReference type="InterPro" id="IPR040708">
    <property type="entry name" value="DUF5636"/>
</dbReference>
<dbReference type="Pfam" id="PF13699">
    <property type="entry name" value="eCIS_core"/>
    <property type="match status" value="1"/>
</dbReference>
<organism evidence="3 4">
    <name type="scientific">Archangium gephyra</name>
    <dbReference type="NCBI Taxonomy" id="48"/>
    <lineage>
        <taxon>Bacteria</taxon>
        <taxon>Pseudomonadati</taxon>
        <taxon>Myxococcota</taxon>
        <taxon>Myxococcia</taxon>
        <taxon>Myxococcales</taxon>
        <taxon>Cystobacterineae</taxon>
        <taxon>Archangiaceae</taxon>
        <taxon>Archangium</taxon>
    </lineage>
</organism>
<dbReference type="InterPro" id="IPR025295">
    <property type="entry name" value="eCIS_core_dom"/>
</dbReference>
<protein>
    <recommendedName>
        <fullName evidence="5">DUF4157 domain-containing protein</fullName>
    </recommendedName>
</protein>
<gene>
    <name evidence="3" type="ORF">AA314_04858</name>
</gene>
<sequence>MHEGPRALAFQSLALAAGSELFFAPGCFQPDTAPGRHLIAHELAHVLQQRAGRVPHDGSEGPCLVEDPALEAEANRAANAFVSGRRLPDVHLLGSPAPRPAGRVVLQPAKVKLVDPKQTTRSPFKNEYEKYLYDYTLIQTWLTDKAYFVPALKALDAELARSADTQKKLTNVLLKREQFHGLNREGAPIYTAVLSGPEFVAMNKKGVLPKDHVTPDHGEFTHRLHWYIVLHNATKGFTKQPASVFYNGVLPLLMKTTQRVYKPPKENWPILEGTKDSRETDTLSMWEALFDRRPFPGLYSIQEDWLTCPEMFTALLVPKEVEFNNYYRNLQGKETLTDVAPLLSAEVTRRYVKRQSELKEHGNSQGAWAAWYSQKKAQDLKTKIVPKLGVDNAFEVQFSPPDYKPLEVQDKVKGKVESKAVLVRK</sequence>
<dbReference type="KEGG" id="age:AA314_04858"/>
<accession>A0AAC8Q8W1</accession>
<evidence type="ECO:0000259" key="1">
    <source>
        <dbReference type="Pfam" id="PF13699"/>
    </source>
</evidence>
<evidence type="ECO:0000313" key="4">
    <source>
        <dbReference type="Proteomes" id="UP000035579"/>
    </source>
</evidence>
<evidence type="ECO:0000259" key="2">
    <source>
        <dbReference type="Pfam" id="PF18686"/>
    </source>
</evidence>
<dbReference type="AlphaFoldDB" id="A0AAC8Q8W1"/>
<name>A0AAC8Q8W1_9BACT</name>